<gene>
    <name evidence="2" type="ORF">AC731_009035</name>
</gene>
<protein>
    <submittedName>
        <fullName evidence="2">Transposase</fullName>
    </submittedName>
</protein>
<reference evidence="3" key="1">
    <citation type="submission" date="2016-03" db="EMBL/GenBank/DDBJ databases">
        <authorList>
            <person name="Ma C."/>
            <person name="Zhou S."/>
            <person name="Yang G."/>
        </authorList>
    </citation>
    <scope>NUCLEOTIDE SEQUENCE [LARGE SCALE GENOMIC DNA]</scope>
    <source>
        <strain evidence="3">SgZ-1</strain>
    </source>
</reference>
<keyword evidence="1" id="KW-0175">Coiled coil</keyword>
<evidence type="ECO:0000256" key="1">
    <source>
        <dbReference type="SAM" id="Coils"/>
    </source>
</evidence>
<name>A0A127K558_9RHOO</name>
<dbReference type="STRING" id="1134435.AC731_009035"/>
<dbReference type="InterPro" id="IPR002514">
    <property type="entry name" value="Transposase_8"/>
</dbReference>
<evidence type="ECO:0000313" key="3">
    <source>
        <dbReference type="Proteomes" id="UP000036902"/>
    </source>
</evidence>
<dbReference type="PANTHER" id="PTHR33215:SF13">
    <property type="entry name" value="PROTEIN DISTAL ANTENNA"/>
    <property type="match status" value="1"/>
</dbReference>
<organism evidence="2 3">
    <name type="scientific">Thauera humireducens</name>
    <dbReference type="NCBI Taxonomy" id="1134435"/>
    <lineage>
        <taxon>Bacteria</taxon>
        <taxon>Pseudomonadati</taxon>
        <taxon>Pseudomonadota</taxon>
        <taxon>Betaproteobacteria</taxon>
        <taxon>Rhodocyclales</taxon>
        <taxon>Zoogloeaceae</taxon>
        <taxon>Thauera</taxon>
    </lineage>
</organism>
<sequence length="97" mass="10859">MKRIPKQDYTAEFKEQAVKRADEVGSIGRVAEELGLVEQTLRNWVKAAKAGKLNPAGAKQITAEQMELSRLRAQVARLEMELEITKKAAAYFAKDLL</sequence>
<dbReference type="AlphaFoldDB" id="A0A127K558"/>
<proteinExistence type="predicted"/>
<evidence type="ECO:0000313" key="2">
    <source>
        <dbReference type="EMBL" id="AMO37085.1"/>
    </source>
</evidence>
<feature type="coiled-coil region" evidence="1">
    <location>
        <begin position="61"/>
        <end position="88"/>
    </location>
</feature>
<dbReference type="SUPFAM" id="SSF46689">
    <property type="entry name" value="Homeodomain-like"/>
    <property type="match status" value="1"/>
</dbReference>
<accession>A0A127K558</accession>
<dbReference type="PANTHER" id="PTHR33215">
    <property type="entry name" value="PROTEIN DISTAL ANTENNA"/>
    <property type="match status" value="1"/>
</dbReference>
<dbReference type="KEGG" id="thu:AC731_009035"/>
<dbReference type="Pfam" id="PF01527">
    <property type="entry name" value="HTH_Tnp_1"/>
    <property type="match status" value="1"/>
</dbReference>
<dbReference type="InterPro" id="IPR051839">
    <property type="entry name" value="RD_transcriptional_regulator"/>
</dbReference>
<keyword evidence="3" id="KW-1185">Reference proteome</keyword>
<dbReference type="GO" id="GO:0003677">
    <property type="term" value="F:DNA binding"/>
    <property type="evidence" value="ECO:0007669"/>
    <property type="project" value="InterPro"/>
</dbReference>
<dbReference type="Gene3D" id="1.10.10.60">
    <property type="entry name" value="Homeodomain-like"/>
    <property type="match status" value="1"/>
</dbReference>
<dbReference type="EMBL" id="CP014646">
    <property type="protein sequence ID" value="AMO37085.1"/>
    <property type="molecule type" value="Genomic_DNA"/>
</dbReference>
<dbReference type="Proteomes" id="UP000036902">
    <property type="component" value="Chromosome"/>
</dbReference>
<dbReference type="GO" id="GO:0004803">
    <property type="term" value="F:transposase activity"/>
    <property type="evidence" value="ECO:0007669"/>
    <property type="project" value="InterPro"/>
</dbReference>
<dbReference type="GO" id="GO:0006313">
    <property type="term" value="P:DNA transposition"/>
    <property type="evidence" value="ECO:0007669"/>
    <property type="project" value="InterPro"/>
</dbReference>
<dbReference type="InterPro" id="IPR009057">
    <property type="entry name" value="Homeodomain-like_sf"/>
</dbReference>